<dbReference type="InterPro" id="IPR036866">
    <property type="entry name" value="RibonucZ/Hydroxyglut_hydro"/>
</dbReference>
<dbReference type="AlphaFoldDB" id="A0A645DGM7"/>
<protein>
    <submittedName>
        <fullName evidence="2">Ribonuclease BN</fullName>
        <ecNumber evidence="2">3.1.26.11</ecNumber>
    </submittedName>
</protein>
<dbReference type="SMART" id="SM00849">
    <property type="entry name" value="Lactamase_B"/>
    <property type="match status" value="1"/>
</dbReference>
<dbReference type="GO" id="GO:0042781">
    <property type="term" value="F:3'-tRNA processing endoribonuclease activity"/>
    <property type="evidence" value="ECO:0007669"/>
    <property type="project" value="UniProtKB-EC"/>
</dbReference>
<name>A0A645DGM7_9ZZZZ</name>
<dbReference type="EMBL" id="VSSQ01035501">
    <property type="protein sequence ID" value="MPM87732.1"/>
    <property type="molecule type" value="Genomic_DNA"/>
</dbReference>
<feature type="domain" description="Metallo-beta-lactamase" evidence="1">
    <location>
        <begin position="50"/>
        <end position="217"/>
    </location>
</feature>
<proteinExistence type="predicted"/>
<dbReference type="PANTHER" id="PTHR42663:SF6">
    <property type="entry name" value="HYDROLASE C777.06C-RELATED"/>
    <property type="match status" value="1"/>
</dbReference>
<evidence type="ECO:0000259" key="1">
    <source>
        <dbReference type="SMART" id="SM00849"/>
    </source>
</evidence>
<dbReference type="CDD" id="cd16279">
    <property type="entry name" value="metallo-hydrolase-like_MBL-fold"/>
    <property type="match status" value="1"/>
</dbReference>
<keyword evidence="2" id="KW-0378">Hydrolase</keyword>
<gene>
    <name evidence="2" type="primary">rbn_22</name>
    <name evidence="2" type="ORF">SDC9_134832</name>
</gene>
<accession>A0A645DGM7</accession>
<dbReference type="Gene3D" id="3.60.15.10">
    <property type="entry name" value="Ribonuclease Z/Hydroxyacylglutathione hydrolase-like"/>
    <property type="match status" value="1"/>
</dbReference>
<comment type="caution">
    <text evidence="2">The sequence shown here is derived from an EMBL/GenBank/DDBJ whole genome shotgun (WGS) entry which is preliminary data.</text>
</comment>
<dbReference type="InterPro" id="IPR001279">
    <property type="entry name" value="Metallo-B-lactamas"/>
</dbReference>
<dbReference type="Pfam" id="PF12706">
    <property type="entry name" value="Lactamase_B_2"/>
    <property type="match status" value="1"/>
</dbReference>
<dbReference type="SUPFAM" id="SSF56281">
    <property type="entry name" value="Metallo-hydrolase/oxidoreductase"/>
    <property type="match status" value="1"/>
</dbReference>
<reference evidence="2" key="1">
    <citation type="submission" date="2019-08" db="EMBL/GenBank/DDBJ databases">
        <authorList>
            <person name="Kucharzyk K."/>
            <person name="Murdoch R.W."/>
            <person name="Higgins S."/>
            <person name="Loffler F."/>
        </authorList>
    </citation>
    <scope>NUCLEOTIDE SEQUENCE</scope>
</reference>
<dbReference type="PANTHER" id="PTHR42663">
    <property type="entry name" value="HYDROLASE C777.06C-RELATED-RELATED"/>
    <property type="match status" value="1"/>
</dbReference>
<organism evidence="2">
    <name type="scientific">bioreactor metagenome</name>
    <dbReference type="NCBI Taxonomy" id="1076179"/>
    <lineage>
        <taxon>unclassified sequences</taxon>
        <taxon>metagenomes</taxon>
        <taxon>ecological metagenomes</taxon>
    </lineage>
</organism>
<dbReference type="EC" id="3.1.26.11" evidence="2"/>
<evidence type="ECO:0000313" key="2">
    <source>
        <dbReference type="EMBL" id="MPM87732.1"/>
    </source>
</evidence>
<sequence>MRNMARIIRYLCFPMANKITFLGTGTSTGVPVLTCECEVCRSENPRDKRLRTSAYVECNGLRLIIDCGPDFRQQLLNNNIHDFDAVLITHGHRDHIAGLDDIRAFNYIRGKTIDIYANAATIESIKTEFPYIFNPGDYLGAPRINLTEVDEKPFEIKGQKIIPVPVMHSDSRILGFRMDNLVYVTDASEISDESSELMKNAELLVLNALRKKKHPSHFSLDEALQCIQGLNPQQSYLTHISHFLGLYDSIQPILPGNVFLAWDGLTVSC</sequence>